<dbReference type="SUPFAM" id="SSF51338">
    <property type="entry name" value="Composite domain of metallo-dependent hydrolases"/>
    <property type="match status" value="1"/>
</dbReference>
<keyword evidence="1" id="KW-0812">Transmembrane</keyword>
<dbReference type="InterPro" id="IPR032466">
    <property type="entry name" value="Metal_Hydrolase"/>
</dbReference>
<keyword evidence="4" id="KW-1185">Reference proteome</keyword>
<feature type="domain" description="Amidohydrolase-related" evidence="2">
    <location>
        <begin position="418"/>
        <end position="516"/>
    </location>
</feature>
<dbReference type="SUPFAM" id="SSF51556">
    <property type="entry name" value="Metallo-dependent hydrolases"/>
    <property type="match status" value="2"/>
</dbReference>
<gene>
    <name evidence="3" type="ORF">BP00DRAFT_370032</name>
</gene>
<feature type="transmembrane region" description="Helical" evidence="1">
    <location>
        <begin position="21"/>
        <end position="42"/>
    </location>
</feature>
<organism evidence="3 4">
    <name type="scientific">Aspergillus indologenus CBS 114.80</name>
    <dbReference type="NCBI Taxonomy" id="1450541"/>
    <lineage>
        <taxon>Eukaryota</taxon>
        <taxon>Fungi</taxon>
        <taxon>Dikarya</taxon>
        <taxon>Ascomycota</taxon>
        <taxon>Pezizomycotina</taxon>
        <taxon>Eurotiomycetes</taxon>
        <taxon>Eurotiomycetidae</taxon>
        <taxon>Eurotiales</taxon>
        <taxon>Aspergillaceae</taxon>
        <taxon>Aspergillus</taxon>
        <taxon>Aspergillus subgen. Circumdati</taxon>
    </lineage>
</organism>
<dbReference type="GO" id="GO:0006145">
    <property type="term" value="P:purine nucleobase catabolic process"/>
    <property type="evidence" value="ECO:0007669"/>
    <property type="project" value="TreeGrafter"/>
</dbReference>
<reference evidence="3 4" key="1">
    <citation type="submission" date="2018-02" db="EMBL/GenBank/DDBJ databases">
        <title>The genomes of Aspergillus section Nigri reveals drivers in fungal speciation.</title>
        <authorList>
            <consortium name="DOE Joint Genome Institute"/>
            <person name="Vesth T.C."/>
            <person name="Nybo J."/>
            <person name="Theobald S."/>
            <person name="Brandl J."/>
            <person name="Frisvad J.C."/>
            <person name="Nielsen K.F."/>
            <person name="Lyhne E.K."/>
            <person name="Kogle M.E."/>
            <person name="Kuo A."/>
            <person name="Riley R."/>
            <person name="Clum A."/>
            <person name="Nolan M."/>
            <person name="Lipzen A."/>
            <person name="Salamov A."/>
            <person name="Henrissat B."/>
            <person name="Wiebenga A."/>
            <person name="De vries R.P."/>
            <person name="Grigoriev I.V."/>
            <person name="Mortensen U.H."/>
            <person name="Andersen M.R."/>
            <person name="Baker S.E."/>
        </authorList>
    </citation>
    <scope>NUCLEOTIDE SEQUENCE [LARGE SCALE GENOMIC DNA]</scope>
    <source>
        <strain evidence="3 4">CBS 114.80</strain>
    </source>
</reference>
<dbReference type="GO" id="GO:0004038">
    <property type="term" value="F:allantoinase activity"/>
    <property type="evidence" value="ECO:0007669"/>
    <property type="project" value="TreeGrafter"/>
</dbReference>
<proteinExistence type="predicted"/>
<dbReference type="GO" id="GO:0005737">
    <property type="term" value="C:cytoplasm"/>
    <property type="evidence" value="ECO:0007669"/>
    <property type="project" value="TreeGrafter"/>
</dbReference>
<accession>A0A2V5J3D7</accession>
<dbReference type="PANTHER" id="PTHR43668">
    <property type="entry name" value="ALLANTOINASE"/>
    <property type="match status" value="1"/>
</dbReference>
<dbReference type="InterPro" id="IPR011059">
    <property type="entry name" value="Metal-dep_hydrolase_composite"/>
</dbReference>
<dbReference type="Proteomes" id="UP000248817">
    <property type="component" value="Unassembled WGS sequence"/>
</dbReference>
<evidence type="ECO:0000259" key="2">
    <source>
        <dbReference type="Pfam" id="PF01979"/>
    </source>
</evidence>
<keyword evidence="1" id="KW-1133">Transmembrane helix</keyword>
<dbReference type="InterPro" id="IPR006680">
    <property type="entry name" value="Amidohydro-rel"/>
</dbReference>
<dbReference type="Pfam" id="PF01979">
    <property type="entry name" value="Amidohydro_1"/>
    <property type="match status" value="1"/>
</dbReference>
<sequence length="972" mass="104327">MGQLAELGRSPPVPTSRRRGLYLIPAVIIFLWTQFALFPRLLSSDRPATQKLSQHRLEQLEFHLQACSALHRPPVEYEQPTGLNVNRGNPRWSAKTGQSQAIVLRNATLFDGDHTLDHPVDITFHKGIITHVVPTAHHDSHLDDHDALVLDLEGRFVTPGLVDMHSHHIAGSSPDVRAVEDVNEIHPDFGPLTPYVKALDALKAYDPVAAIVASGGVTSSLILPGSANIMGGEAVPVKNVRRDEAGEELVEELLLEHGVPKEQRRRYMKMACGENPKDVYGHTRMGNAFLFRKQMDSARQLLVKQDDWCLAAAAAYETGDARAIADLVKDGGLPTDIALESSVAMLRGQVGINIHCYESEDIEAMLRHSEEFGFRIQAFHHALEAWRVPETIKNSGQNITVATFSHFAHYKHEAYDATLYAGKILTEHGVPVAYKSDGSNEFLNAKYLLSQAAEAHSFGLPEIQALQSVTSIPARSLELAHRIGYARPGYDADLVVWDSHPLSNGATPLQVYIDGRATLNTTIDQLKSVPTTLSAPSSRLQPLLTERTSFCDQASRADANLIITGITKALIPDLHPQSNTDNLTLVLSGGRIACLGPATECLSPAADDSTAIHLQNGHILPGLTAVTAGLGLQDIIMEPSTGDGIVSGPAPKTIIYAKHGLHPGGSKDLQRAKLGGITTAITAPLVTDGMPVFLRGVSVAFKVSPRSTTTTTTAADEPSPGENQTLLDRAILHPDVGLHIHIGQTGKTENTPTVSAQIGLLRRFLAGAHHASSSEPSAPTDPDDVDAEVYAQVANGTLPLIIHVLNRYDILHLIQLKREFPDTTLILFGATEAPLVARELAAAAIPVLFTGLRPNPDTWEVKAALVGDPLTAPGLKVLVEAGVKVGLAQAGWSDSGVHNLGVDAGFAAKVAGLSEQRAVDLVSREVQEILHLGGGRGDFVVYEGNPLEWGASVVLTVDGARSAVVECWPEAS</sequence>
<name>A0A2V5J3D7_9EURO</name>
<evidence type="ECO:0000313" key="4">
    <source>
        <dbReference type="Proteomes" id="UP000248817"/>
    </source>
</evidence>
<protein>
    <recommendedName>
        <fullName evidence="2">Amidohydrolase-related domain-containing protein</fullName>
    </recommendedName>
</protein>
<dbReference type="Gene3D" id="3.20.20.140">
    <property type="entry name" value="Metal-dependent hydrolases"/>
    <property type="match status" value="2"/>
</dbReference>
<dbReference type="PANTHER" id="PTHR43668:SF5">
    <property type="entry name" value="AMIDOHYDROLASE 3 DOMAIN-CONTAINING PROTEIN"/>
    <property type="match status" value="1"/>
</dbReference>
<dbReference type="AlphaFoldDB" id="A0A2V5J3D7"/>
<keyword evidence="1" id="KW-0472">Membrane</keyword>
<evidence type="ECO:0000256" key="1">
    <source>
        <dbReference type="SAM" id="Phobius"/>
    </source>
</evidence>
<dbReference type="EMBL" id="KZ825498">
    <property type="protein sequence ID" value="PYI31827.1"/>
    <property type="molecule type" value="Genomic_DNA"/>
</dbReference>
<dbReference type="InterPro" id="IPR050138">
    <property type="entry name" value="DHOase/Allantoinase_Hydrolase"/>
</dbReference>
<evidence type="ECO:0000313" key="3">
    <source>
        <dbReference type="EMBL" id="PYI31827.1"/>
    </source>
</evidence>